<evidence type="ECO:0000256" key="3">
    <source>
        <dbReference type="SAM" id="MobiDB-lite"/>
    </source>
</evidence>
<dbReference type="InterPro" id="IPR015943">
    <property type="entry name" value="WD40/YVTN_repeat-like_dom_sf"/>
</dbReference>
<proteinExistence type="predicted"/>
<dbReference type="Gene3D" id="2.130.10.10">
    <property type="entry name" value="YVTN repeat-like/Quinoprotein amine dehydrogenase"/>
    <property type="match status" value="1"/>
</dbReference>
<dbReference type="AlphaFoldDB" id="A0AAN4Z394"/>
<feature type="region of interest" description="Disordered" evidence="3">
    <location>
        <begin position="129"/>
        <end position="148"/>
    </location>
</feature>
<reference evidence="5" key="1">
    <citation type="submission" date="2022-10" db="EMBL/GenBank/DDBJ databases">
        <title>Genome assembly of Pristionchus species.</title>
        <authorList>
            <person name="Yoshida K."/>
            <person name="Sommer R.J."/>
        </authorList>
    </citation>
    <scope>NUCLEOTIDE SEQUENCE [LARGE SCALE GENOMIC DNA]</scope>
    <source>
        <strain evidence="5">RS5460</strain>
    </source>
</reference>
<dbReference type="InterPro" id="IPR039328">
    <property type="entry name" value="WDR89"/>
</dbReference>
<feature type="compositionally biased region" description="Acidic residues" evidence="3">
    <location>
        <begin position="139"/>
        <end position="148"/>
    </location>
</feature>
<accession>A0AAN4Z394</accession>
<name>A0AAN4Z394_9BILA</name>
<gene>
    <name evidence="4" type="ORF">PMAYCL1PPCAC_00105</name>
</gene>
<dbReference type="PANTHER" id="PTHR22889">
    <property type="entry name" value="WD REPEAT-CONTAINING PROTEIN 89"/>
    <property type="match status" value="1"/>
</dbReference>
<keyword evidence="5" id="KW-1185">Reference proteome</keyword>
<comment type="caution">
    <text evidence="4">The sequence shown here is derived from an EMBL/GenBank/DDBJ whole genome shotgun (WGS) entry which is preliminary data.</text>
</comment>
<dbReference type="InterPro" id="IPR036322">
    <property type="entry name" value="WD40_repeat_dom_sf"/>
</dbReference>
<dbReference type="SUPFAM" id="SSF50978">
    <property type="entry name" value="WD40 repeat-like"/>
    <property type="match status" value="1"/>
</dbReference>
<dbReference type="Proteomes" id="UP001328107">
    <property type="component" value="Unassembled WGS sequence"/>
</dbReference>
<evidence type="ECO:0000256" key="2">
    <source>
        <dbReference type="ARBA" id="ARBA00022737"/>
    </source>
</evidence>
<dbReference type="PANTHER" id="PTHR22889:SF0">
    <property type="entry name" value="WD REPEAT-CONTAINING PROTEIN 89"/>
    <property type="match status" value="1"/>
</dbReference>
<feature type="non-terminal residue" evidence="4">
    <location>
        <position position="1"/>
    </location>
</feature>
<keyword evidence="1" id="KW-0853">WD repeat</keyword>
<evidence type="ECO:0000313" key="5">
    <source>
        <dbReference type="Proteomes" id="UP001328107"/>
    </source>
</evidence>
<dbReference type="EMBL" id="BTRK01000001">
    <property type="protein sequence ID" value="GMR29910.1"/>
    <property type="molecule type" value="Genomic_DNA"/>
</dbReference>
<organism evidence="4 5">
    <name type="scientific">Pristionchus mayeri</name>
    <dbReference type="NCBI Taxonomy" id="1317129"/>
    <lineage>
        <taxon>Eukaryota</taxon>
        <taxon>Metazoa</taxon>
        <taxon>Ecdysozoa</taxon>
        <taxon>Nematoda</taxon>
        <taxon>Chromadorea</taxon>
        <taxon>Rhabditida</taxon>
        <taxon>Rhabditina</taxon>
        <taxon>Diplogasteromorpha</taxon>
        <taxon>Diplogasteroidea</taxon>
        <taxon>Neodiplogasteridae</taxon>
        <taxon>Pristionchus</taxon>
    </lineage>
</organism>
<sequence>FQMTAIQPKLKKQLGNDGTYVVGLSHDGGSALACSTTANEVTILDILSNQVIHKHCIEAEIVGISFVNQVLYFLDEKLNVHQVDRRSIAYPSCKQLTIPLNFDQVDGVTACAFNENYLAFATRSTTESAGDSIANQTGESDDDDDEEDAKNPIWVFDMRSMDKVLVETDAHSDMVSSLAFKGNLLISGGVDGLVNVIDPAAAEEESVIATVPIDSTIDRVGVFNMKNSDILYVTTDDFRWNLLKMNSSEDIDNVLSRRVRKERKLVDMVGLPREDYPVATVEYNMDDSRMYLIGSSLDGTKSSIIGEYDFHKGLPRVAKFVDGTLFTGGEDGFVAGFPVELRDADGKTLKERFKSRAHPY</sequence>
<feature type="compositionally biased region" description="Polar residues" evidence="3">
    <location>
        <begin position="129"/>
        <end position="138"/>
    </location>
</feature>
<evidence type="ECO:0000313" key="4">
    <source>
        <dbReference type="EMBL" id="GMR29910.1"/>
    </source>
</evidence>
<keyword evidence="2" id="KW-0677">Repeat</keyword>
<protein>
    <submittedName>
        <fullName evidence="4">Uncharacterized protein</fullName>
    </submittedName>
</protein>
<evidence type="ECO:0000256" key="1">
    <source>
        <dbReference type="ARBA" id="ARBA00022574"/>
    </source>
</evidence>